<gene>
    <name evidence="1" type="ORF">IE53DRAFT_320148</name>
</gene>
<organism evidence="1 2">
    <name type="scientific">Violaceomyces palustris</name>
    <dbReference type="NCBI Taxonomy" id="1673888"/>
    <lineage>
        <taxon>Eukaryota</taxon>
        <taxon>Fungi</taxon>
        <taxon>Dikarya</taxon>
        <taxon>Basidiomycota</taxon>
        <taxon>Ustilaginomycotina</taxon>
        <taxon>Ustilaginomycetes</taxon>
        <taxon>Violaceomycetales</taxon>
        <taxon>Violaceomycetaceae</taxon>
        <taxon>Violaceomyces</taxon>
    </lineage>
</organism>
<proteinExistence type="predicted"/>
<accession>A0ACD0NQG5</accession>
<dbReference type="Proteomes" id="UP000245626">
    <property type="component" value="Unassembled WGS sequence"/>
</dbReference>
<reference evidence="1 2" key="1">
    <citation type="journal article" date="2018" name="Mol. Biol. Evol.">
        <title>Broad Genomic Sampling Reveals a Smut Pathogenic Ancestry of the Fungal Clade Ustilaginomycotina.</title>
        <authorList>
            <person name="Kijpornyongpan T."/>
            <person name="Mondo S.J."/>
            <person name="Barry K."/>
            <person name="Sandor L."/>
            <person name="Lee J."/>
            <person name="Lipzen A."/>
            <person name="Pangilinan J."/>
            <person name="LaButti K."/>
            <person name="Hainaut M."/>
            <person name="Henrissat B."/>
            <person name="Grigoriev I.V."/>
            <person name="Spatafora J.W."/>
            <person name="Aime M.C."/>
        </authorList>
    </citation>
    <scope>NUCLEOTIDE SEQUENCE [LARGE SCALE GENOMIC DNA]</scope>
    <source>
        <strain evidence="1 2">SA 807</strain>
    </source>
</reference>
<dbReference type="EMBL" id="KZ820284">
    <property type="protein sequence ID" value="PWN48020.1"/>
    <property type="molecule type" value="Genomic_DNA"/>
</dbReference>
<keyword evidence="2" id="KW-1185">Reference proteome</keyword>
<evidence type="ECO:0000313" key="2">
    <source>
        <dbReference type="Proteomes" id="UP000245626"/>
    </source>
</evidence>
<evidence type="ECO:0000313" key="1">
    <source>
        <dbReference type="EMBL" id="PWN48020.1"/>
    </source>
</evidence>
<name>A0ACD0NQG5_9BASI</name>
<sequence>MSELYESYASDLSQLRDSITSKLENELGSQSGEARKSTLRRAAMEVEEAEEVLSQMEIEIQSFPQSVRSNYSLQLRASKADVERLSKQIRAALAAPSGSKSFDPFADPSTSPSDLESQSDNANSQRQRLLQGTATLEDSSRRLQDSNRLALETEDLGNDILRDLRSQREQIENTRDTLRQADSNIDRSSKTLTKMIRRAKQQKLVTIGIITVLVLLILLILYSKFR</sequence>
<protein>
    <submittedName>
        <fullName evidence="1">V-snare-domain-containing protein</fullName>
    </submittedName>
</protein>